<dbReference type="EMBL" id="BK015885">
    <property type="protein sequence ID" value="DAD71683.1"/>
    <property type="molecule type" value="Genomic_DNA"/>
</dbReference>
<accession>A0A8S5LPB8</accession>
<proteinExistence type="predicted"/>
<evidence type="ECO:0000313" key="1">
    <source>
        <dbReference type="EMBL" id="DAD71683.1"/>
    </source>
</evidence>
<name>A0A8S5LPB8_9CAUD</name>
<organism evidence="1">
    <name type="scientific">Siphoviridae sp. ctl0E3</name>
    <dbReference type="NCBI Taxonomy" id="2827586"/>
    <lineage>
        <taxon>Viruses</taxon>
        <taxon>Duplodnaviria</taxon>
        <taxon>Heunggongvirae</taxon>
        <taxon>Uroviricota</taxon>
        <taxon>Caudoviricetes</taxon>
    </lineage>
</organism>
<protein>
    <submittedName>
        <fullName evidence="1">Uncharacterized protein</fullName>
    </submittedName>
</protein>
<reference evidence="1" key="1">
    <citation type="journal article" date="2021" name="Proc. Natl. Acad. Sci. U.S.A.">
        <title>A Catalog of Tens of Thousands of Viruses from Human Metagenomes Reveals Hidden Associations with Chronic Diseases.</title>
        <authorList>
            <person name="Tisza M.J."/>
            <person name="Buck C.B."/>
        </authorList>
    </citation>
    <scope>NUCLEOTIDE SEQUENCE</scope>
    <source>
        <strain evidence="1">Ctl0E3</strain>
    </source>
</reference>
<sequence>MKGVIIMENNDEKLKEIADLINLIIILKKSSN</sequence>